<evidence type="ECO:0000256" key="1">
    <source>
        <dbReference type="SAM" id="MobiDB-lite"/>
    </source>
</evidence>
<dbReference type="EMBL" id="JADCNM010000014">
    <property type="protein sequence ID" value="KAG0453733.1"/>
    <property type="molecule type" value="Genomic_DNA"/>
</dbReference>
<name>A0A835PJB7_VANPL</name>
<evidence type="ECO:0000313" key="4">
    <source>
        <dbReference type="Proteomes" id="UP000639772"/>
    </source>
</evidence>
<dbReference type="PANTHER" id="PTHR33429:SF2">
    <property type="entry name" value="OS01G0888850 PROTEIN"/>
    <property type="match status" value="1"/>
</dbReference>
<keyword evidence="2" id="KW-0812">Transmembrane</keyword>
<keyword evidence="2" id="KW-0472">Membrane</keyword>
<sequence>MSLQQRPLSPPPPPPPATVYRHPISTTARGDRSPLIGVLTVIIVLGVIACLIGRLCSGRRIAGIGQYGVEDGWRGTVPPASTGCRQLSSTIQFRHGGRRRRRSWFAAHLRRQP</sequence>
<feature type="region of interest" description="Disordered" evidence="1">
    <location>
        <begin position="1"/>
        <end position="23"/>
    </location>
</feature>
<comment type="caution">
    <text evidence="3">The sequence shown here is derived from an EMBL/GenBank/DDBJ whole genome shotgun (WGS) entry which is preliminary data.</text>
</comment>
<dbReference type="PANTHER" id="PTHR33429">
    <property type="entry name" value="OS02G0708000 PROTEIN-RELATED"/>
    <property type="match status" value="1"/>
</dbReference>
<dbReference type="Proteomes" id="UP000639772">
    <property type="component" value="Unassembled WGS sequence"/>
</dbReference>
<reference evidence="3 4" key="1">
    <citation type="journal article" date="2020" name="Nat. Food">
        <title>A phased Vanilla planifolia genome enables genetic improvement of flavour and production.</title>
        <authorList>
            <person name="Hasing T."/>
            <person name="Tang H."/>
            <person name="Brym M."/>
            <person name="Khazi F."/>
            <person name="Huang T."/>
            <person name="Chambers A.H."/>
        </authorList>
    </citation>
    <scope>NUCLEOTIDE SEQUENCE [LARGE SCALE GENOMIC DNA]</scope>
    <source>
        <tissue evidence="3">Leaf</tissue>
    </source>
</reference>
<proteinExistence type="predicted"/>
<organism evidence="3 4">
    <name type="scientific">Vanilla planifolia</name>
    <name type="common">Vanilla</name>
    <dbReference type="NCBI Taxonomy" id="51239"/>
    <lineage>
        <taxon>Eukaryota</taxon>
        <taxon>Viridiplantae</taxon>
        <taxon>Streptophyta</taxon>
        <taxon>Embryophyta</taxon>
        <taxon>Tracheophyta</taxon>
        <taxon>Spermatophyta</taxon>
        <taxon>Magnoliopsida</taxon>
        <taxon>Liliopsida</taxon>
        <taxon>Asparagales</taxon>
        <taxon>Orchidaceae</taxon>
        <taxon>Vanilloideae</taxon>
        <taxon>Vanilleae</taxon>
        <taxon>Vanilla</taxon>
    </lineage>
</organism>
<gene>
    <name evidence="3" type="ORF">HPP92_025037</name>
</gene>
<evidence type="ECO:0000313" key="3">
    <source>
        <dbReference type="EMBL" id="KAG0453733.1"/>
    </source>
</evidence>
<feature type="transmembrane region" description="Helical" evidence="2">
    <location>
        <begin position="35"/>
        <end position="56"/>
    </location>
</feature>
<evidence type="ECO:0000256" key="2">
    <source>
        <dbReference type="SAM" id="Phobius"/>
    </source>
</evidence>
<dbReference type="OrthoDB" id="1928111at2759"/>
<feature type="compositionally biased region" description="Pro residues" evidence="1">
    <location>
        <begin position="8"/>
        <end position="17"/>
    </location>
</feature>
<accession>A0A835PJB7</accession>
<keyword evidence="2" id="KW-1133">Transmembrane helix</keyword>
<protein>
    <submittedName>
        <fullName evidence="3">Uncharacterized protein</fullName>
    </submittedName>
</protein>
<dbReference type="AlphaFoldDB" id="A0A835PJB7"/>